<keyword evidence="7" id="KW-0234">DNA repair</keyword>
<keyword evidence="3" id="KW-0227">DNA damage</keyword>
<keyword evidence="6" id="KW-0411">Iron-sulfur</keyword>
<dbReference type="GO" id="GO:0046872">
    <property type="term" value="F:metal ion binding"/>
    <property type="evidence" value="ECO:0007669"/>
    <property type="project" value="UniProtKB-KW"/>
</dbReference>
<dbReference type="Gene3D" id="3.40.470.10">
    <property type="entry name" value="Uracil-DNA glycosylase-like domain"/>
    <property type="match status" value="1"/>
</dbReference>
<dbReference type="SUPFAM" id="SSF52141">
    <property type="entry name" value="Uracil-DNA glycosylase-like"/>
    <property type="match status" value="1"/>
</dbReference>
<dbReference type="AlphaFoldDB" id="A0A7T2GL42"/>
<organism evidence="10 11">
    <name type="scientific">Allosphingosinicella flava</name>
    <dbReference type="NCBI Taxonomy" id="2771430"/>
    <lineage>
        <taxon>Bacteria</taxon>
        <taxon>Pseudomonadati</taxon>
        <taxon>Pseudomonadota</taxon>
        <taxon>Alphaproteobacteria</taxon>
        <taxon>Sphingomonadales</taxon>
        <taxon>Sphingomonadaceae</taxon>
        <taxon>Allosphingosinicella</taxon>
    </lineage>
</organism>
<feature type="domain" description="Uracil-DNA glycosylase-like" evidence="9">
    <location>
        <begin position="99"/>
        <end position="246"/>
    </location>
</feature>
<dbReference type="GO" id="GO:0051539">
    <property type="term" value="F:4 iron, 4 sulfur cluster binding"/>
    <property type="evidence" value="ECO:0007669"/>
    <property type="project" value="UniProtKB-KW"/>
</dbReference>
<proteinExistence type="predicted"/>
<dbReference type="GO" id="GO:0006281">
    <property type="term" value="P:DNA repair"/>
    <property type="evidence" value="ECO:0007669"/>
    <property type="project" value="UniProtKB-KW"/>
</dbReference>
<name>A0A7T2GL42_9SPHN</name>
<reference evidence="10 11" key="1">
    <citation type="submission" date="2020-11" db="EMBL/GenBank/DDBJ databases">
        <title>Genome seq and assembly of Sphingosinicella sp.</title>
        <authorList>
            <person name="Chhetri G."/>
        </authorList>
    </citation>
    <scope>NUCLEOTIDE SEQUENCE [LARGE SCALE GENOMIC DNA]</scope>
    <source>
        <strain evidence="10 11">UDD2</strain>
    </source>
</reference>
<evidence type="ECO:0000256" key="7">
    <source>
        <dbReference type="ARBA" id="ARBA00023204"/>
    </source>
</evidence>
<dbReference type="PANTHER" id="PTHR33693">
    <property type="entry name" value="TYPE-5 URACIL-DNA GLYCOSYLASE"/>
    <property type="match status" value="1"/>
</dbReference>
<protein>
    <submittedName>
        <fullName evidence="10">Uracil-DNA glycosylase</fullName>
    </submittedName>
</protein>
<keyword evidence="11" id="KW-1185">Reference proteome</keyword>
<keyword evidence="1" id="KW-0004">4Fe-4S</keyword>
<evidence type="ECO:0000256" key="2">
    <source>
        <dbReference type="ARBA" id="ARBA00022723"/>
    </source>
</evidence>
<evidence type="ECO:0000256" key="5">
    <source>
        <dbReference type="ARBA" id="ARBA00023004"/>
    </source>
</evidence>
<evidence type="ECO:0000256" key="3">
    <source>
        <dbReference type="ARBA" id="ARBA00022763"/>
    </source>
</evidence>
<evidence type="ECO:0000313" key="10">
    <source>
        <dbReference type="EMBL" id="QPQ55851.1"/>
    </source>
</evidence>
<evidence type="ECO:0000256" key="1">
    <source>
        <dbReference type="ARBA" id="ARBA00022485"/>
    </source>
</evidence>
<dbReference type="InterPro" id="IPR005122">
    <property type="entry name" value="Uracil-DNA_glycosylase-like"/>
</dbReference>
<feature type="region of interest" description="Disordered" evidence="8">
    <location>
        <begin position="1"/>
        <end position="20"/>
    </location>
</feature>
<keyword evidence="4" id="KW-0378">Hydrolase</keyword>
<accession>A0A7T2GL42</accession>
<gene>
    <name evidence="10" type="ORF">IC614_04505</name>
</gene>
<dbReference type="Proteomes" id="UP000594873">
    <property type="component" value="Chromosome"/>
</dbReference>
<evidence type="ECO:0000259" key="9">
    <source>
        <dbReference type="SMART" id="SM00986"/>
    </source>
</evidence>
<evidence type="ECO:0000256" key="4">
    <source>
        <dbReference type="ARBA" id="ARBA00022801"/>
    </source>
</evidence>
<dbReference type="GO" id="GO:0097506">
    <property type="term" value="F:deaminated base DNA N-glycosylase activity"/>
    <property type="evidence" value="ECO:0007669"/>
    <property type="project" value="UniProtKB-ARBA"/>
</dbReference>
<dbReference type="Pfam" id="PF03167">
    <property type="entry name" value="UDG"/>
    <property type="match status" value="1"/>
</dbReference>
<keyword evidence="5" id="KW-0408">Iron</keyword>
<dbReference type="SMART" id="SM00986">
    <property type="entry name" value="UDG"/>
    <property type="match status" value="1"/>
</dbReference>
<evidence type="ECO:0000256" key="6">
    <source>
        <dbReference type="ARBA" id="ARBA00023014"/>
    </source>
</evidence>
<evidence type="ECO:0000313" key="11">
    <source>
        <dbReference type="Proteomes" id="UP000594873"/>
    </source>
</evidence>
<keyword evidence="2" id="KW-0479">Metal-binding</keyword>
<dbReference type="CDD" id="cd10030">
    <property type="entry name" value="UDG-F4_TTUDGA_SPO1dp_like"/>
    <property type="match status" value="1"/>
</dbReference>
<evidence type="ECO:0000256" key="8">
    <source>
        <dbReference type="SAM" id="MobiDB-lite"/>
    </source>
</evidence>
<dbReference type="SMART" id="SM00987">
    <property type="entry name" value="UreE_C"/>
    <property type="match status" value="1"/>
</dbReference>
<dbReference type="PANTHER" id="PTHR33693:SF1">
    <property type="entry name" value="TYPE-4 URACIL-DNA GLYCOSYLASE"/>
    <property type="match status" value="1"/>
</dbReference>
<dbReference type="InterPro" id="IPR036895">
    <property type="entry name" value="Uracil-DNA_glycosylase-like_sf"/>
</dbReference>
<dbReference type="KEGG" id="sflv:IC614_04505"/>
<dbReference type="EMBL" id="CP065592">
    <property type="protein sequence ID" value="QPQ55851.1"/>
    <property type="molecule type" value="Genomic_DNA"/>
</dbReference>
<dbReference type="RefSeq" id="WP_200972692.1">
    <property type="nucleotide sequence ID" value="NZ_CP065592.1"/>
</dbReference>
<dbReference type="InterPro" id="IPR051536">
    <property type="entry name" value="UDG_Type-4/5"/>
</dbReference>
<sequence length="254" mass="26857">MTSPPPSDPNGGVERGSDTLSPATAMSALQWWIEAGVDTMVSDEPRDWLRPVRTPPVTAPAAPEKAHAETLPEQIDLFQAYLRDSDALPLATPGARRVCPSGDPASGLMMMVDMPAEEDCASGALLAGDVGQLFDRMLAAIGRGRQSVYLASLACFRTPAGTLTDPDAARCTTLARHHIGLAAPQALLLFGDACARALTGLSVAQARGRWHDVQTHAGPIPALVTLNPAQLLAHPRLKAHAWADLQMLMKGPPQ</sequence>